<evidence type="ECO:0000256" key="12">
    <source>
        <dbReference type="ARBA" id="ARBA00034338"/>
    </source>
</evidence>
<dbReference type="PROSITE" id="PS50056">
    <property type="entry name" value="TYR_PHOSPHATASE_2"/>
    <property type="match status" value="1"/>
</dbReference>
<dbReference type="GO" id="GO:0050793">
    <property type="term" value="P:regulation of developmental process"/>
    <property type="evidence" value="ECO:0007669"/>
    <property type="project" value="UniProtKB-ARBA"/>
</dbReference>
<keyword evidence="9" id="KW-0443">Lipid metabolism</keyword>
<comment type="catalytic activity">
    <reaction evidence="11">
        <text>1,2-dioctanoyl-sn-glycero-3-phospho-(1D-myo-inositol-3,4,5-trisphosphate) + H2O = 1,2-dioctanoyl-sn-glycero-3-phospho-(1D-myo-inositol-4,5-bisphosphate) + phosphate</text>
        <dbReference type="Rhea" id="RHEA:43552"/>
        <dbReference type="ChEBI" id="CHEBI:15377"/>
        <dbReference type="ChEBI" id="CHEBI:43474"/>
        <dbReference type="ChEBI" id="CHEBI:83416"/>
        <dbReference type="ChEBI" id="CHEBI:83419"/>
    </reaction>
    <physiologicalReaction direction="left-to-right" evidence="11">
        <dbReference type="Rhea" id="RHEA:43553"/>
    </physiologicalReaction>
</comment>
<evidence type="ECO:0000256" key="1">
    <source>
        <dbReference type="ARBA" id="ARBA00004496"/>
    </source>
</evidence>
<evidence type="ECO:0000259" key="23">
    <source>
        <dbReference type="PROSITE" id="PS51182"/>
    </source>
</evidence>
<dbReference type="PROSITE" id="PS51182">
    <property type="entry name" value="C2_TENSIN"/>
    <property type="match status" value="1"/>
</dbReference>
<protein>
    <recommendedName>
        <fullName evidence="12">Phosphatidylinositol 3,4,5-trisphosphate 3-phosphatase and dual-specificity protein phosphatase PTEN</fullName>
        <ecNumber evidence="5">3.1.3.16</ecNumber>
        <ecNumber evidence="4">3.1.3.48</ecNumber>
        <ecNumber evidence="3">3.1.3.67</ecNumber>
    </recommendedName>
    <alternativeName>
        <fullName evidence="16">Inositol polyphosphate 3-phosphatase</fullName>
    </alternativeName>
</protein>
<accession>A0A9W7FIT1</accession>
<dbReference type="Proteomes" id="UP001165082">
    <property type="component" value="Unassembled WGS sequence"/>
</dbReference>
<feature type="region of interest" description="Disordered" evidence="20">
    <location>
        <begin position="341"/>
        <end position="368"/>
    </location>
</feature>
<dbReference type="GO" id="GO:0006629">
    <property type="term" value="P:lipid metabolic process"/>
    <property type="evidence" value="ECO:0007669"/>
    <property type="project" value="UniProtKB-KW"/>
</dbReference>
<comment type="catalytic activity">
    <reaction evidence="19">
        <text>O-phospho-L-tyrosyl-[protein] + H2O = L-tyrosyl-[protein] + phosphate</text>
        <dbReference type="Rhea" id="RHEA:10684"/>
        <dbReference type="Rhea" id="RHEA-COMP:10136"/>
        <dbReference type="Rhea" id="RHEA-COMP:20101"/>
        <dbReference type="ChEBI" id="CHEBI:15377"/>
        <dbReference type="ChEBI" id="CHEBI:43474"/>
        <dbReference type="ChEBI" id="CHEBI:46858"/>
        <dbReference type="ChEBI" id="CHEBI:61978"/>
        <dbReference type="EC" id="3.1.3.48"/>
    </reaction>
    <physiologicalReaction direction="left-to-right" evidence="19">
        <dbReference type="Rhea" id="RHEA:10685"/>
    </physiologicalReaction>
</comment>
<keyword evidence="25" id="KW-1185">Reference proteome</keyword>
<dbReference type="InterPro" id="IPR016130">
    <property type="entry name" value="Tyr_Pase_AS"/>
</dbReference>
<sequence>MASLIRGVVSKKKKRFTEDGFDLDLSYITPKIIAMGFPSVGQEALYRNPMPEVQRFFNTRHPNHKIYNLCSERSYEPSEFGECERFPFDDHNPSALDMIGRFCSSVERFLSKGEDHVVAIHCKAGKGRTGMMISCLLTHLGICKTAEDALTLFGEKRTSNKKGVTIPSQARYCFYYEQLLRRPDVTTATYQITHIRLVTVPNFDPSITGGGCDPYFHVRLLQKTGDCTWKERRVFNYKKEVEKVKKCYPQEKFVDIDCKNMNVKVKGDVKIVFFDHDQYSKDDKMCHLWFHTAFVERNFLVFDKLVVDKACKDKHCRTFDAGFKVEVYLHRVDDKEFSFETVEDEGDTKEDTDTDTEDERGKAGGDED</sequence>
<comment type="catalytic activity">
    <reaction evidence="10">
        <text>1,2-dihexadecanoyl-sn-glycero-3-phospho-(1D-myo-inositol-3,4,5-trisphosphate) + H2O = 1,2-dihexadecanoyl-sn-glycero-3-phospho-(1D-myo-inositol-4,5-bisphosphate) + phosphate</text>
        <dbReference type="Rhea" id="RHEA:43560"/>
        <dbReference type="ChEBI" id="CHEBI:15377"/>
        <dbReference type="ChEBI" id="CHEBI:43474"/>
        <dbReference type="ChEBI" id="CHEBI:83420"/>
        <dbReference type="ChEBI" id="CHEBI:83423"/>
    </reaction>
    <physiologicalReaction direction="left-to-right" evidence="10">
        <dbReference type="Rhea" id="RHEA:43561"/>
    </physiologicalReaction>
</comment>
<comment type="subcellular location">
    <subcellularLocation>
        <location evidence="1">Cytoplasm</location>
    </subcellularLocation>
</comment>
<dbReference type="PROSITE" id="PS51181">
    <property type="entry name" value="PPASE_TENSIN"/>
    <property type="match status" value="1"/>
</dbReference>
<evidence type="ECO:0000256" key="16">
    <source>
        <dbReference type="ARBA" id="ARBA00044309"/>
    </source>
</evidence>
<dbReference type="InterPro" id="IPR014020">
    <property type="entry name" value="Tensin_C2-dom"/>
</dbReference>
<evidence type="ECO:0000259" key="22">
    <source>
        <dbReference type="PROSITE" id="PS51181"/>
    </source>
</evidence>
<evidence type="ECO:0000256" key="8">
    <source>
        <dbReference type="ARBA" id="ARBA00022912"/>
    </source>
</evidence>
<evidence type="ECO:0000256" key="7">
    <source>
        <dbReference type="ARBA" id="ARBA00022801"/>
    </source>
</evidence>
<feature type="domain" description="Phosphatase tensin-type" evidence="22">
    <location>
        <begin position="14"/>
        <end position="183"/>
    </location>
</feature>
<dbReference type="PROSITE" id="PS00383">
    <property type="entry name" value="TYR_PHOSPHATASE_1"/>
    <property type="match status" value="1"/>
</dbReference>
<keyword evidence="6" id="KW-0963">Cytoplasm</keyword>
<evidence type="ECO:0000256" key="2">
    <source>
        <dbReference type="ARBA" id="ARBA00007881"/>
    </source>
</evidence>
<feature type="compositionally biased region" description="Acidic residues" evidence="20">
    <location>
        <begin position="341"/>
        <end position="358"/>
    </location>
</feature>
<dbReference type="Pfam" id="PF10409">
    <property type="entry name" value="PTEN_C2"/>
    <property type="match status" value="1"/>
</dbReference>
<dbReference type="GO" id="GO:0005829">
    <property type="term" value="C:cytosol"/>
    <property type="evidence" value="ECO:0007669"/>
    <property type="project" value="TreeGrafter"/>
</dbReference>
<dbReference type="SUPFAM" id="SSF52799">
    <property type="entry name" value="(Phosphotyrosine protein) phosphatases II"/>
    <property type="match status" value="1"/>
</dbReference>
<dbReference type="CDD" id="cd14509">
    <property type="entry name" value="PTP_PTEN"/>
    <property type="match status" value="1"/>
</dbReference>
<comment type="similarity">
    <text evidence="2">Belongs to the PTEN phosphatase protein family.</text>
</comment>
<dbReference type="PANTHER" id="PTHR12305:SF81">
    <property type="entry name" value="PHOSPHATIDYLINOSITOL 3,4,5-TRISPHOSPHATE 3-PHOSPHATASE AND DUAL-SPECIFICITY PROTEIN PHOSPHATASE PTEN"/>
    <property type="match status" value="1"/>
</dbReference>
<proteinExistence type="inferred from homology"/>
<evidence type="ECO:0000256" key="11">
    <source>
        <dbReference type="ARBA" id="ARBA00034268"/>
    </source>
</evidence>
<comment type="catalytic activity">
    <reaction evidence="18">
        <text>O-phospho-L-threonyl-[protein] + H2O = L-threonyl-[protein] + phosphate</text>
        <dbReference type="Rhea" id="RHEA:47004"/>
        <dbReference type="Rhea" id="RHEA-COMP:11060"/>
        <dbReference type="Rhea" id="RHEA-COMP:11605"/>
        <dbReference type="ChEBI" id="CHEBI:15377"/>
        <dbReference type="ChEBI" id="CHEBI:30013"/>
        <dbReference type="ChEBI" id="CHEBI:43474"/>
        <dbReference type="ChEBI" id="CHEBI:61977"/>
        <dbReference type="EC" id="3.1.3.16"/>
    </reaction>
    <physiologicalReaction direction="left-to-right" evidence="18">
        <dbReference type="Rhea" id="RHEA:47005"/>
    </physiologicalReaction>
</comment>
<dbReference type="SMART" id="SM01326">
    <property type="entry name" value="PTEN_C2"/>
    <property type="match status" value="1"/>
</dbReference>
<dbReference type="Pfam" id="PF22784">
    <property type="entry name" value="PTP-SAK"/>
    <property type="match status" value="1"/>
</dbReference>
<evidence type="ECO:0000256" key="5">
    <source>
        <dbReference type="ARBA" id="ARBA00013081"/>
    </source>
</evidence>
<evidence type="ECO:0000256" key="18">
    <source>
        <dbReference type="ARBA" id="ARBA00048832"/>
    </source>
</evidence>
<evidence type="ECO:0000256" key="6">
    <source>
        <dbReference type="ARBA" id="ARBA00022490"/>
    </source>
</evidence>
<evidence type="ECO:0000256" key="13">
    <source>
        <dbReference type="ARBA" id="ARBA00043734"/>
    </source>
</evidence>
<organism evidence="24 25">
    <name type="scientific">Triparma retinervis</name>
    <dbReference type="NCBI Taxonomy" id="2557542"/>
    <lineage>
        <taxon>Eukaryota</taxon>
        <taxon>Sar</taxon>
        <taxon>Stramenopiles</taxon>
        <taxon>Ochrophyta</taxon>
        <taxon>Bolidophyceae</taxon>
        <taxon>Parmales</taxon>
        <taxon>Triparmaceae</taxon>
        <taxon>Triparma</taxon>
    </lineage>
</organism>
<dbReference type="GO" id="GO:0042995">
    <property type="term" value="C:cell projection"/>
    <property type="evidence" value="ECO:0007669"/>
    <property type="project" value="UniProtKB-ARBA"/>
</dbReference>
<comment type="caution">
    <text evidence="24">The sequence shown here is derived from an EMBL/GenBank/DDBJ whole genome shotgun (WGS) entry which is preliminary data.</text>
</comment>
<dbReference type="EMBL" id="BRXZ01000497">
    <property type="protein sequence ID" value="GMI12841.1"/>
    <property type="molecule type" value="Genomic_DNA"/>
</dbReference>
<evidence type="ECO:0000256" key="10">
    <source>
        <dbReference type="ARBA" id="ARBA00034256"/>
    </source>
</evidence>
<dbReference type="AlphaFoldDB" id="A0A9W7FIT1"/>
<dbReference type="InterPro" id="IPR057023">
    <property type="entry name" value="PTP-SAK"/>
</dbReference>
<evidence type="ECO:0000256" key="17">
    <source>
        <dbReference type="ARBA" id="ARBA00047986"/>
    </source>
</evidence>
<evidence type="ECO:0000256" key="14">
    <source>
        <dbReference type="ARBA" id="ARBA00043760"/>
    </source>
</evidence>
<dbReference type="Gene3D" id="2.60.40.1110">
    <property type="match status" value="1"/>
</dbReference>
<feature type="domain" description="Tyrosine specific protein phosphatases" evidence="21">
    <location>
        <begin position="100"/>
        <end position="171"/>
    </location>
</feature>
<evidence type="ECO:0000256" key="3">
    <source>
        <dbReference type="ARBA" id="ARBA00013015"/>
    </source>
</evidence>
<comment type="catalytic activity">
    <reaction evidence="15">
        <text>1D-myo-inositol 1,3,4,5,6-pentakisphosphate + H2O = 1D-myo-inositol 1,4,5,6-tetrakisphosphate + phosphate</text>
        <dbReference type="Rhea" id="RHEA:77143"/>
        <dbReference type="ChEBI" id="CHEBI:15377"/>
        <dbReference type="ChEBI" id="CHEBI:43474"/>
        <dbReference type="ChEBI" id="CHEBI:57627"/>
        <dbReference type="ChEBI" id="CHEBI:57733"/>
    </reaction>
    <physiologicalReaction direction="left-to-right" evidence="15">
        <dbReference type="Rhea" id="RHEA:77144"/>
    </physiologicalReaction>
</comment>
<dbReference type="SUPFAM" id="SSF49562">
    <property type="entry name" value="C2 domain (Calcium/lipid-binding domain, CaLB)"/>
    <property type="match status" value="1"/>
</dbReference>
<dbReference type="InterPro" id="IPR029023">
    <property type="entry name" value="Tensin_phosphatase"/>
</dbReference>
<evidence type="ECO:0000313" key="24">
    <source>
        <dbReference type="EMBL" id="GMI12841.1"/>
    </source>
</evidence>
<dbReference type="InterPro" id="IPR035892">
    <property type="entry name" value="C2_domain_sf"/>
</dbReference>
<dbReference type="GO" id="GO:0016314">
    <property type="term" value="F:phosphatidylinositol-3,4,5-trisphosphate 3-phosphatase activity"/>
    <property type="evidence" value="ECO:0007669"/>
    <property type="project" value="UniProtKB-EC"/>
</dbReference>
<dbReference type="InterPro" id="IPR045101">
    <property type="entry name" value="PTP_PTEN"/>
</dbReference>
<gene>
    <name evidence="24" type="ORF">TrRE_jg10613</name>
</gene>
<dbReference type="EC" id="3.1.3.67" evidence="3"/>
<evidence type="ECO:0000256" key="15">
    <source>
        <dbReference type="ARBA" id="ARBA00043762"/>
    </source>
</evidence>
<reference evidence="24" key="1">
    <citation type="submission" date="2022-07" db="EMBL/GenBank/DDBJ databases">
        <title>Genome analysis of Parmales, a sister group of diatoms, reveals the evolutionary specialization of diatoms from phago-mixotrophs to photoautotrophs.</title>
        <authorList>
            <person name="Ban H."/>
            <person name="Sato S."/>
            <person name="Yoshikawa S."/>
            <person name="Kazumasa Y."/>
            <person name="Nakamura Y."/>
            <person name="Ichinomiya M."/>
            <person name="Saitoh K."/>
            <person name="Sato N."/>
            <person name="Blanc-Mathieu R."/>
            <person name="Endo H."/>
            <person name="Kuwata A."/>
            <person name="Ogata H."/>
        </authorList>
    </citation>
    <scope>NUCLEOTIDE SEQUENCE</scope>
</reference>
<comment type="catalytic activity">
    <reaction evidence="14">
        <text>a 1,2-diacyl-sn-glycero-3-phospho-(1D-myo-inositol-3,4,5-trisphosphate) + H2O = a 1,2-diacyl-sn-glycero-3-phospho-(1D-myo-inositol-4,5-bisphosphate) + phosphate</text>
        <dbReference type="Rhea" id="RHEA:25017"/>
        <dbReference type="ChEBI" id="CHEBI:15377"/>
        <dbReference type="ChEBI" id="CHEBI:43474"/>
        <dbReference type="ChEBI" id="CHEBI:57836"/>
        <dbReference type="ChEBI" id="CHEBI:58456"/>
        <dbReference type="EC" id="3.1.3.67"/>
    </reaction>
    <physiologicalReaction direction="left-to-right" evidence="14">
        <dbReference type="Rhea" id="RHEA:25018"/>
    </physiologicalReaction>
</comment>
<evidence type="ECO:0000256" key="9">
    <source>
        <dbReference type="ARBA" id="ARBA00023098"/>
    </source>
</evidence>
<dbReference type="GO" id="GO:0004725">
    <property type="term" value="F:protein tyrosine phosphatase activity"/>
    <property type="evidence" value="ECO:0007669"/>
    <property type="project" value="UniProtKB-EC"/>
</dbReference>
<dbReference type="EC" id="3.1.3.48" evidence="4"/>
<keyword evidence="7" id="KW-0378">Hydrolase</keyword>
<keyword evidence="8" id="KW-0904">Protein phosphatase</keyword>
<evidence type="ECO:0000256" key="4">
    <source>
        <dbReference type="ARBA" id="ARBA00013064"/>
    </source>
</evidence>
<evidence type="ECO:0000256" key="19">
    <source>
        <dbReference type="ARBA" id="ARBA00051341"/>
    </source>
</evidence>
<evidence type="ECO:0000256" key="20">
    <source>
        <dbReference type="SAM" id="MobiDB-lite"/>
    </source>
</evidence>
<feature type="compositionally biased region" description="Basic and acidic residues" evidence="20">
    <location>
        <begin position="359"/>
        <end position="368"/>
    </location>
</feature>
<evidence type="ECO:0000313" key="25">
    <source>
        <dbReference type="Proteomes" id="UP001165082"/>
    </source>
</evidence>
<comment type="catalytic activity">
    <reaction evidence="17">
        <text>O-phospho-L-seryl-[protein] + H2O = L-seryl-[protein] + phosphate</text>
        <dbReference type="Rhea" id="RHEA:20629"/>
        <dbReference type="Rhea" id="RHEA-COMP:9863"/>
        <dbReference type="Rhea" id="RHEA-COMP:11604"/>
        <dbReference type="ChEBI" id="CHEBI:15377"/>
        <dbReference type="ChEBI" id="CHEBI:29999"/>
        <dbReference type="ChEBI" id="CHEBI:43474"/>
        <dbReference type="ChEBI" id="CHEBI:83421"/>
        <dbReference type="EC" id="3.1.3.16"/>
    </reaction>
    <physiologicalReaction direction="left-to-right" evidence="17">
        <dbReference type="Rhea" id="RHEA:20630"/>
    </physiologicalReaction>
</comment>
<evidence type="ECO:0000259" key="21">
    <source>
        <dbReference type="PROSITE" id="PS50056"/>
    </source>
</evidence>
<dbReference type="GO" id="GO:0004722">
    <property type="term" value="F:protein serine/threonine phosphatase activity"/>
    <property type="evidence" value="ECO:0007669"/>
    <property type="project" value="UniProtKB-EC"/>
</dbReference>
<dbReference type="InterPro" id="IPR051281">
    <property type="entry name" value="Dual-spec_lipid-protein_phosph"/>
</dbReference>
<comment type="catalytic activity">
    <reaction evidence="13">
        <text>1D-myo-inositol 1,3,4,5-tetrakisphosphate + H2O = 1D-myo-inositol 1,4,5-trisphosphate + phosphate</text>
        <dbReference type="Rhea" id="RHEA:77155"/>
        <dbReference type="ChEBI" id="CHEBI:15377"/>
        <dbReference type="ChEBI" id="CHEBI:43474"/>
        <dbReference type="ChEBI" id="CHEBI:57895"/>
        <dbReference type="ChEBI" id="CHEBI:203600"/>
    </reaction>
    <physiologicalReaction direction="left-to-right" evidence="13">
        <dbReference type="Rhea" id="RHEA:77156"/>
    </physiologicalReaction>
</comment>
<dbReference type="PANTHER" id="PTHR12305">
    <property type="entry name" value="PHOSPHATASE WITH HOMOLOGY TO TENSIN"/>
    <property type="match status" value="1"/>
</dbReference>
<name>A0A9W7FIT1_9STRA</name>
<dbReference type="InterPro" id="IPR000387">
    <property type="entry name" value="Tyr_Pase_dom"/>
</dbReference>
<dbReference type="EC" id="3.1.3.16" evidence="5"/>
<dbReference type="InterPro" id="IPR029021">
    <property type="entry name" value="Prot-tyrosine_phosphatase-like"/>
</dbReference>
<dbReference type="OrthoDB" id="16692at2759"/>
<dbReference type="Gene3D" id="3.90.190.10">
    <property type="entry name" value="Protein tyrosine phosphatase superfamily"/>
    <property type="match status" value="1"/>
</dbReference>
<feature type="domain" description="C2 tensin-type" evidence="23">
    <location>
        <begin position="187"/>
        <end position="332"/>
    </location>
</feature>